<gene>
    <name evidence="7" type="ORF">EXM22_10155</name>
</gene>
<evidence type="ECO:0000259" key="6">
    <source>
        <dbReference type="PROSITE" id="PS51186"/>
    </source>
</evidence>
<dbReference type="AlphaFoldDB" id="A0A5C1QJL8"/>
<keyword evidence="5" id="KW-0862">Zinc</keyword>
<keyword evidence="3" id="KW-0479">Metal-binding</keyword>
<dbReference type="Pfam" id="PF00850">
    <property type="entry name" value="Hist_deacetyl"/>
    <property type="match status" value="1"/>
</dbReference>
<dbReference type="PANTHER" id="PTHR10625">
    <property type="entry name" value="HISTONE DEACETYLASE HDAC1-RELATED"/>
    <property type="match status" value="1"/>
</dbReference>
<feature type="domain" description="N-acetyltransferase" evidence="6">
    <location>
        <begin position="4"/>
        <end position="178"/>
    </location>
</feature>
<dbReference type="OrthoDB" id="9808367at2"/>
<protein>
    <submittedName>
        <fullName evidence="7">Histone deacetylase family protein</fullName>
    </submittedName>
</protein>
<dbReference type="PROSITE" id="PS51186">
    <property type="entry name" value="GNAT"/>
    <property type="match status" value="1"/>
</dbReference>
<keyword evidence="4" id="KW-0378">Hydrolase</keyword>
<evidence type="ECO:0000256" key="1">
    <source>
        <dbReference type="ARBA" id="ARBA00001947"/>
    </source>
</evidence>
<dbReference type="Gene3D" id="3.40.800.20">
    <property type="entry name" value="Histone deacetylase domain"/>
    <property type="match status" value="1"/>
</dbReference>
<evidence type="ECO:0000256" key="3">
    <source>
        <dbReference type="ARBA" id="ARBA00022723"/>
    </source>
</evidence>
<evidence type="ECO:0000256" key="4">
    <source>
        <dbReference type="ARBA" id="ARBA00022801"/>
    </source>
</evidence>
<dbReference type="InterPro" id="IPR016181">
    <property type="entry name" value="Acyl_CoA_acyltransferase"/>
</dbReference>
<dbReference type="PRINTS" id="PR01270">
    <property type="entry name" value="HDASUPER"/>
</dbReference>
<dbReference type="SUPFAM" id="SSF52768">
    <property type="entry name" value="Arginase/deacetylase"/>
    <property type="match status" value="1"/>
</dbReference>
<proteinExistence type="inferred from homology"/>
<dbReference type="InterPro" id="IPR023696">
    <property type="entry name" value="Ureohydrolase_dom_sf"/>
</dbReference>
<evidence type="ECO:0000256" key="5">
    <source>
        <dbReference type="ARBA" id="ARBA00022833"/>
    </source>
</evidence>
<dbReference type="GO" id="GO:0046872">
    <property type="term" value="F:metal ion binding"/>
    <property type="evidence" value="ECO:0007669"/>
    <property type="project" value="UniProtKB-KW"/>
</dbReference>
<name>A0A5C1QJL8_9SPIO</name>
<sequence>MSSFKIRKVTDSFHPSNTYAIEQVFEILRIHFPSVKEDKINEILEQMKDPLKYQFSSTLFVAEGGQANIKGFAILFYMPDANYCFLDYIAVKPGRISSGVGGAIYERIREEAQLLNTVGIFMECLPDDESLCKDKSEIKQNRARLAFYERYGARPIINTKYETCVNPEDDCPPYLVFDDLGNDYDLTSKVAKKIVKTILQRKYPVYCPEEYIKMIVSSIKDNPVQLREYKYRIKNRSIEKNKAVKNHIPLIINDKHEIHHIKEKGYIESPVRISSITKEITKLEAFQLRPSRAYPDKYILEVHNPKYFNYFKRVCSTFPEGKSIYPYVFPVRNATRPPGDLSVLAGYYCIDTFTPLNKNAFIAARSGVNCSLTGAELLLEGYHTAYALVRPPGHHAERDVFGGFCYFNNSSISAHFLSEFGKVAILDIDYHHGNGHQQIFYSRKDVLTVSIHGNPSFAYPYFTGFTEETGEGEGEGFNLNLPLKENLTGAEYLKVLIKALKRIKEYKPDYLIISLGLDIAKGDPTGTWSLTANDFKNNGIEIGKLAYPVLFVQEGGYYNRTLGINARNFFEGFLSTRVK</sequence>
<dbReference type="Proteomes" id="UP000324209">
    <property type="component" value="Chromosome"/>
</dbReference>
<keyword evidence="8" id="KW-1185">Reference proteome</keyword>
<dbReference type="InterPro" id="IPR037138">
    <property type="entry name" value="His_deacetylse_dom_sf"/>
</dbReference>
<evidence type="ECO:0000313" key="8">
    <source>
        <dbReference type="Proteomes" id="UP000324209"/>
    </source>
</evidence>
<evidence type="ECO:0000256" key="2">
    <source>
        <dbReference type="ARBA" id="ARBA00005947"/>
    </source>
</evidence>
<evidence type="ECO:0000313" key="7">
    <source>
        <dbReference type="EMBL" id="QEN08333.1"/>
    </source>
</evidence>
<dbReference type="GO" id="GO:0016747">
    <property type="term" value="F:acyltransferase activity, transferring groups other than amino-acyl groups"/>
    <property type="evidence" value="ECO:0007669"/>
    <property type="project" value="InterPro"/>
</dbReference>
<dbReference type="Gene3D" id="3.40.630.30">
    <property type="match status" value="1"/>
</dbReference>
<dbReference type="KEGG" id="ock:EXM22_10155"/>
<dbReference type="RefSeq" id="WP_149486413.1">
    <property type="nucleotide sequence ID" value="NZ_CP036150.1"/>
</dbReference>
<comment type="cofactor">
    <cofactor evidence="1">
        <name>Zn(2+)</name>
        <dbReference type="ChEBI" id="CHEBI:29105"/>
    </cofactor>
</comment>
<reference evidence="7 8" key="1">
    <citation type="submission" date="2019-02" db="EMBL/GenBank/DDBJ databases">
        <title>Complete Genome Sequence and Methylome Analysis of free living Spirochaetas.</title>
        <authorList>
            <person name="Fomenkov A."/>
            <person name="Dubinina G."/>
            <person name="Leshcheva N."/>
            <person name="Mikheeva N."/>
            <person name="Grabovich M."/>
            <person name="Vincze T."/>
            <person name="Roberts R.J."/>
        </authorList>
    </citation>
    <scope>NUCLEOTIDE SEQUENCE [LARGE SCALE GENOMIC DNA]</scope>
    <source>
        <strain evidence="7 8">K2</strain>
    </source>
</reference>
<dbReference type="EMBL" id="CP036150">
    <property type="protein sequence ID" value="QEN08333.1"/>
    <property type="molecule type" value="Genomic_DNA"/>
</dbReference>
<dbReference type="InterPro" id="IPR000286">
    <property type="entry name" value="HDACs"/>
</dbReference>
<dbReference type="CDD" id="cd10001">
    <property type="entry name" value="HDAC_classII_APAH"/>
    <property type="match status" value="1"/>
</dbReference>
<dbReference type="InterPro" id="IPR000182">
    <property type="entry name" value="GNAT_dom"/>
</dbReference>
<accession>A0A5C1QJL8</accession>
<dbReference type="PANTHER" id="PTHR10625:SF17">
    <property type="entry name" value="HISTONE DEACETYLASE 8"/>
    <property type="match status" value="1"/>
</dbReference>
<dbReference type="InterPro" id="IPR023801">
    <property type="entry name" value="His_deacetylse_dom"/>
</dbReference>
<dbReference type="GO" id="GO:0040029">
    <property type="term" value="P:epigenetic regulation of gene expression"/>
    <property type="evidence" value="ECO:0007669"/>
    <property type="project" value="TreeGrafter"/>
</dbReference>
<comment type="similarity">
    <text evidence="2">Belongs to the histone deacetylase family.</text>
</comment>
<dbReference type="SUPFAM" id="SSF55729">
    <property type="entry name" value="Acyl-CoA N-acyltransferases (Nat)"/>
    <property type="match status" value="1"/>
</dbReference>
<dbReference type="GO" id="GO:0016787">
    <property type="term" value="F:hydrolase activity"/>
    <property type="evidence" value="ECO:0007669"/>
    <property type="project" value="UniProtKB-KW"/>
</dbReference>
<dbReference type="GO" id="GO:0004407">
    <property type="term" value="F:histone deacetylase activity"/>
    <property type="evidence" value="ECO:0007669"/>
    <property type="project" value="TreeGrafter"/>
</dbReference>
<organism evidence="7 8">
    <name type="scientific">Oceanispirochaeta crateris</name>
    <dbReference type="NCBI Taxonomy" id="2518645"/>
    <lineage>
        <taxon>Bacteria</taxon>
        <taxon>Pseudomonadati</taxon>
        <taxon>Spirochaetota</taxon>
        <taxon>Spirochaetia</taxon>
        <taxon>Spirochaetales</taxon>
        <taxon>Spirochaetaceae</taxon>
        <taxon>Oceanispirochaeta</taxon>
    </lineage>
</organism>